<organism evidence="4 5">
    <name type="scientific">Actinomadura adrarensis</name>
    <dbReference type="NCBI Taxonomy" id="1819600"/>
    <lineage>
        <taxon>Bacteria</taxon>
        <taxon>Bacillati</taxon>
        <taxon>Actinomycetota</taxon>
        <taxon>Actinomycetes</taxon>
        <taxon>Streptosporangiales</taxon>
        <taxon>Thermomonosporaceae</taxon>
        <taxon>Actinomadura</taxon>
    </lineage>
</organism>
<reference evidence="5" key="1">
    <citation type="journal article" date="2019" name="Int. J. Syst. Evol. Microbiol.">
        <title>The Global Catalogue of Microorganisms (GCM) 10K type strain sequencing project: providing services to taxonomists for standard genome sequencing and annotation.</title>
        <authorList>
            <consortium name="The Broad Institute Genomics Platform"/>
            <consortium name="The Broad Institute Genome Sequencing Center for Infectious Disease"/>
            <person name="Wu L."/>
            <person name="Ma J."/>
        </authorList>
    </citation>
    <scope>NUCLEOTIDE SEQUENCE [LARGE SCALE GENOMIC DNA]</scope>
    <source>
        <strain evidence="5">JCM 31696</strain>
    </source>
</reference>
<dbReference type="EMBL" id="JBHTIR010003222">
    <property type="protein sequence ID" value="MFD0854863.1"/>
    <property type="molecule type" value="Genomic_DNA"/>
</dbReference>
<sequence>MSHFGRSKLSVEPTNGDRNMPQVLGIIGSGMMGSAVARLAIAAGLEVVLSNSRTPETLADLVAELGERARAATPTQAASAADLVVAAIPLNAYRQLPAEALYGKTVLDTSNYYPERDGHLAELDAGDLTSSALIQRHLEASHVVKAFNNITPHQLFSLARPADAPDRSALPIAGNETQAKTAATHLLDVLGYDAVDIGSLADSWRSEPDTPVYVRPYLGEVPAMNVEDFLRWTFQTPGVPVPASEISKLAETATRREPSEARLPSA</sequence>
<comment type="caution">
    <text evidence="4">The sequence shown here is derived from an EMBL/GenBank/DDBJ whole genome shotgun (WGS) entry which is preliminary data.</text>
</comment>
<dbReference type="SUPFAM" id="SSF51735">
    <property type="entry name" value="NAD(P)-binding Rossmann-fold domains"/>
    <property type="match status" value="1"/>
</dbReference>
<keyword evidence="1" id="KW-0560">Oxidoreductase</keyword>
<proteinExistence type="predicted"/>
<accession>A0ABW3CK08</accession>
<dbReference type="Pfam" id="PF03807">
    <property type="entry name" value="F420_oxidored"/>
    <property type="match status" value="1"/>
</dbReference>
<gene>
    <name evidence="4" type="ORF">ACFQ07_21665</name>
</gene>
<protein>
    <submittedName>
        <fullName evidence="4">NADPH-dependent F420 reductase</fullName>
    </submittedName>
</protein>
<evidence type="ECO:0000259" key="3">
    <source>
        <dbReference type="Pfam" id="PF03807"/>
    </source>
</evidence>
<dbReference type="Gene3D" id="3.40.50.720">
    <property type="entry name" value="NAD(P)-binding Rossmann-like Domain"/>
    <property type="match status" value="1"/>
</dbReference>
<feature type="domain" description="Pyrroline-5-carboxylate reductase catalytic N-terminal" evidence="3">
    <location>
        <begin position="24"/>
        <end position="112"/>
    </location>
</feature>
<dbReference type="InterPro" id="IPR036291">
    <property type="entry name" value="NAD(P)-bd_dom_sf"/>
</dbReference>
<dbReference type="InterPro" id="IPR051267">
    <property type="entry name" value="STEAP_metalloreductase"/>
</dbReference>
<keyword evidence="5" id="KW-1185">Reference proteome</keyword>
<evidence type="ECO:0000313" key="5">
    <source>
        <dbReference type="Proteomes" id="UP001597083"/>
    </source>
</evidence>
<dbReference type="Proteomes" id="UP001597083">
    <property type="component" value="Unassembled WGS sequence"/>
</dbReference>
<dbReference type="PANTHER" id="PTHR14239">
    <property type="entry name" value="DUDULIN-RELATED"/>
    <property type="match status" value="1"/>
</dbReference>
<name>A0ABW3CK08_9ACTN</name>
<feature type="region of interest" description="Disordered" evidence="2">
    <location>
        <begin position="245"/>
        <end position="266"/>
    </location>
</feature>
<evidence type="ECO:0000256" key="2">
    <source>
        <dbReference type="SAM" id="MobiDB-lite"/>
    </source>
</evidence>
<evidence type="ECO:0000256" key="1">
    <source>
        <dbReference type="ARBA" id="ARBA00023002"/>
    </source>
</evidence>
<dbReference type="InterPro" id="IPR028939">
    <property type="entry name" value="P5C_Rdtase_cat_N"/>
</dbReference>
<evidence type="ECO:0000313" key="4">
    <source>
        <dbReference type="EMBL" id="MFD0854863.1"/>
    </source>
</evidence>